<gene>
    <name evidence="7" type="primary">yxlF</name>
    <name evidence="7" type="ORF">MAMT_01464</name>
</gene>
<keyword evidence="5 7" id="KW-0067">ATP-binding</keyword>
<dbReference type="SUPFAM" id="SSF52540">
    <property type="entry name" value="P-loop containing nucleoside triphosphate hydrolases"/>
    <property type="match status" value="1"/>
</dbReference>
<dbReference type="EMBL" id="CABFVA020000077">
    <property type="protein sequence ID" value="VVM06934.1"/>
    <property type="molecule type" value="Genomic_DNA"/>
</dbReference>
<dbReference type="InterPro" id="IPR003439">
    <property type="entry name" value="ABC_transporter-like_ATP-bd"/>
</dbReference>
<protein>
    <submittedName>
        <fullName evidence="7">Putative ABC transporter ATP-binding protein YxlF</fullName>
        <ecNumber evidence="7">3.6.3.-</ecNumber>
    </submittedName>
</protein>
<dbReference type="AlphaFoldDB" id="A0A5E6MNC2"/>
<dbReference type="InterPro" id="IPR003593">
    <property type="entry name" value="AAA+_ATPase"/>
</dbReference>
<evidence type="ECO:0000256" key="3">
    <source>
        <dbReference type="ARBA" id="ARBA00022458"/>
    </source>
</evidence>
<keyword evidence="7" id="KW-0378">Hydrolase</keyword>
<dbReference type="SMART" id="SM00382">
    <property type="entry name" value="AAA"/>
    <property type="match status" value="1"/>
</dbReference>
<proteinExistence type="inferred from homology"/>
<evidence type="ECO:0000256" key="2">
    <source>
        <dbReference type="ARBA" id="ARBA00022448"/>
    </source>
</evidence>
<evidence type="ECO:0000256" key="1">
    <source>
        <dbReference type="ARBA" id="ARBA00005417"/>
    </source>
</evidence>
<dbReference type="InterPro" id="IPR027417">
    <property type="entry name" value="P-loop_NTPase"/>
</dbReference>
<dbReference type="GO" id="GO:0005524">
    <property type="term" value="F:ATP binding"/>
    <property type="evidence" value="ECO:0007669"/>
    <property type="project" value="UniProtKB-KW"/>
</dbReference>
<dbReference type="Proteomes" id="UP000334923">
    <property type="component" value="Unassembled WGS sequence"/>
</dbReference>
<keyword evidence="2" id="KW-0813">Transport</keyword>
<keyword evidence="8" id="KW-1185">Reference proteome</keyword>
<keyword evidence="4" id="KW-0547">Nucleotide-binding</keyword>
<evidence type="ECO:0000256" key="4">
    <source>
        <dbReference type="ARBA" id="ARBA00022741"/>
    </source>
</evidence>
<dbReference type="EC" id="3.6.3.-" evidence="7"/>
<reference evidence="7 8" key="1">
    <citation type="submission" date="2019-09" db="EMBL/GenBank/DDBJ databases">
        <authorList>
            <person name="Cremers G."/>
        </authorList>
    </citation>
    <scope>NUCLEOTIDE SEQUENCE [LARGE SCALE GENOMIC DNA]</scope>
    <source>
        <strain evidence="7">4A</strain>
    </source>
</reference>
<dbReference type="Gene3D" id="3.40.50.300">
    <property type="entry name" value="P-loop containing nucleotide triphosphate hydrolases"/>
    <property type="match status" value="1"/>
</dbReference>
<dbReference type="Pfam" id="PF00005">
    <property type="entry name" value="ABC_tran"/>
    <property type="match status" value="1"/>
</dbReference>
<evidence type="ECO:0000256" key="5">
    <source>
        <dbReference type="ARBA" id="ARBA00022840"/>
    </source>
</evidence>
<evidence type="ECO:0000313" key="8">
    <source>
        <dbReference type="Proteomes" id="UP000334923"/>
    </source>
</evidence>
<comment type="similarity">
    <text evidence="1">Belongs to the ABC transporter superfamily.</text>
</comment>
<feature type="domain" description="ABC transporter" evidence="6">
    <location>
        <begin position="10"/>
        <end position="239"/>
    </location>
</feature>
<accession>A0A5E6MNC2</accession>
<evidence type="ECO:0000259" key="6">
    <source>
        <dbReference type="PROSITE" id="PS50893"/>
    </source>
</evidence>
<dbReference type="GO" id="GO:0016887">
    <property type="term" value="F:ATP hydrolysis activity"/>
    <property type="evidence" value="ECO:0007669"/>
    <property type="project" value="InterPro"/>
</dbReference>
<dbReference type="PROSITE" id="PS50893">
    <property type="entry name" value="ABC_TRANSPORTER_2"/>
    <property type="match status" value="1"/>
</dbReference>
<evidence type="ECO:0000313" key="7">
    <source>
        <dbReference type="EMBL" id="VVM06934.1"/>
    </source>
</evidence>
<dbReference type="PANTHER" id="PTHR42711:SF5">
    <property type="entry name" value="ABC TRANSPORTER ATP-BINDING PROTEIN NATA"/>
    <property type="match status" value="1"/>
</dbReference>
<dbReference type="InterPro" id="IPR050763">
    <property type="entry name" value="ABC_transporter_ATP-binding"/>
</dbReference>
<dbReference type="PANTHER" id="PTHR42711">
    <property type="entry name" value="ABC TRANSPORTER ATP-BINDING PROTEIN"/>
    <property type="match status" value="1"/>
</dbReference>
<dbReference type="CDD" id="cd03230">
    <property type="entry name" value="ABC_DR_subfamily_A"/>
    <property type="match status" value="1"/>
</dbReference>
<keyword evidence="3" id="KW-0536">Nodulation</keyword>
<organism evidence="7 8">
    <name type="scientific">Methylacidimicrobium tartarophylax</name>
    <dbReference type="NCBI Taxonomy" id="1041768"/>
    <lineage>
        <taxon>Bacteria</taxon>
        <taxon>Pseudomonadati</taxon>
        <taxon>Verrucomicrobiota</taxon>
        <taxon>Methylacidimicrobium</taxon>
    </lineage>
</organism>
<sequence>MCQDSVLAMIAVENLTKDYAGFRAVQGISFSVQKGEIVGFLGPNGAGKTTTMRVLAGYLPPTGGRVSVAGHDIVAESLEARRHVGYMPENVPLYTDLRVNEYLAYRARLKGVKRSKVKERVESVNRLCHLDDVKHKIIGNLSKGYRQRVGLADALVHDPDLLILDEPTIGLDPHQIRAVRDLIRSLGERHTILLSSHILSEVEAVCTRVLILHRGRIEAADTPENLARLVQGGGAGVRLEVSCRPAEGEREFARLPDVESVHCCSEQEGWSVFEIASKAGRDIRDGIFSVVQKQNWRLREMSRLRASLEDIFVELTQD</sequence>
<name>A0A5E6MNC2_9BACT</name>